<dbReference type="VEuPathDB" id="MicrosporidiaDB:M153_2790008393"/>
<dbReference type="Proteomes" id="UP000051530">
    <property type="component" value="Unassembled WGS sequence"/>
</dbReference>
<dbReference type="EMBL" id="LGUB01000084">
    <property type="protein sequence ID" value="KRH94385.1"/>
    <property type="molecule type" value="Genomic_DNA"/>
</dbReference>
<evidence type="ECO:0000313" key="2">
    <source>
        <dbReference type="Proteomes" id="UP000051530"/>
    </source>
</evidence>
<organism evidence="1 2">
    <name type="scientific">Pseudoloma neurophilia</name>
    <dbReference type="NCBI Taxonomy" id="146866"/>
    <lineage>
        <taxon>Eukaryota</taxon>
        <taxon>Fungi</taxon>
        <taxon>Fungi incertae sedis</taxon>
        <taxon>Microsporidia</taxon>
        <taxon>Pseudoloma</taxon>
    </lineage>
</organism>
<comment type="caution">
    <text evidence="1">The sequence shown here is derived from an EMBL/GenBank/DDBJ whole genome shotgun (WGS) entry which is preliminary data.</text>
</comment>
<accession>A0A0R0M5J5</accession>
<reference evidence="1 2" key="1">
    <citation type="submission" date="2015-07" db="EMBL/GenBank/DDBJ databases">
        <title>The genome of Pseudoloma neurophilia, a relevant intracellular parasite of the zebrafish.</title>
        <authorList>
            <person name="Ndikumana S."/>
            <person name="Pelin A."/>
            <person name="Sanders J."/>
            <person name="Corradi N."/>
        </authorList>
    </citation>
    <scope>NUCLEOTIDE SEQUENCE [LARGE SCALE GENOMIC DNA]</scope>
    <source>
        <strain evidence="1 2">MK1</strain>
    </source>
</reference>
<dbReference type="OrthoDB" id="2193164at2759"/>
<dbReference type="AlphaFoldDB" id="A0A0R0M5J5"/>
<gene>
    <name evidence="1" type="ORF">M153_2790008393</name>
</gene>
<keyword evidence="2" id="KW-1185">Reference proteome</keyword>
<evidence type="ECO:0000313" key="1">
    <source>
        <dbReference type="EMBL" id="KRH94385.1"/>
    </source>
</evidence>
<protein>
    <submittedName>
        <fullName evidence="1">Uncharacterized protein</fullName>
    </submittedName>
</protein>
<sequence>MKNKIQIIKSHAQTNRIKETLIKFECINKRKYTIITAQIFGIITTPYIEKRFMESIPVPLLVNEQFETQQISFNCYIPADLPGSFITIHGKIEYFVVVKVFEGVNELADIRCKFRLFSQKNSYNFAEMYILDQMSSRIGTETYEEEFLGKMKQELSELHEMNRIFNEKLQLTDKANVQITNQLDKTDETEQNSILESTESASSLTKPYQVDLSSSEVYKILEHKIQTILSSNYISKLKIKQHLDQKESHSNIFLYLNPDEKFVQKDIKILLWDKKEKLAELKSQNFFFTNEINKIEIFFMKKVKRLRYTLKMIEEVEYTNKETIIYHNVRTHLEFIKSTILKLPRISNFSFKSDLINISFFLEVKINDCLSTIPLTLKKKKPDLSILNQQL</sequence>
<name>A0A0R0M5J5_9MICR</name>
<proteinExistence type="predicted"/>